<evidence type="ECO:0000313" key="5">
    <source>
        <dbReference type="EMBL" id="RQW73381.1"/>
    </source>
</evidence>
<dbReference type="Proteomes" id="UP000274033">
    <property type="component" value="Unassembled WGS sequence"/>
</dbReference>
<dbReference type="InterPro" id="IPR029000">
    <property type="entry name" value="Cyclophilin-like_dom_sf"/>
</dbReference>
<sequence>MGIKVLQPGMLTTIQDLGRYGVQKFGVIVGGAMDPISLRIANILVGNSHDEGGLEVTLFGTTLLFESDELIAITGGNLRPTLDGEEVPMWRPLLVQKGSVLKFHAAVSGCRAYVSFSGGIQVPEVMNSKSTYLRAGIGGFHGRKLQKKDVFECGVRSAVGEELFQQLQTESIYFPWFVNYTSFVNLQKTKTIRIIRGSEYERFDEESIKNFLSMPYKITTQADRMGYRLEGEEIQLKAPFELLSEGVTYGTIQVPSNGQPIILMADRQTTGGYPKIGQIISTDLPFLAQMQATDTIHFQEVTLEEAQKALLHQEKQLNELRMALRFRRLQYK</sequence>
<keyword evidence="2" id="KW-0378">Hydrolase</keyword>
<dbReference type="InterPro" id="IPR052708">
    <property type="entry name" value="PxpC"/>
</dbReference>
<protein>
    <submittedName>
        <fullName evidence="5">Biotin-dependent carboxyltransferase family protein</fullName>
    </submittedName>
</protein>
<dbReference type="Pfam" id="PF02626">
    <property type="entry name" value="CT_A_B"/>
    <property type="match status" value="1"/>
</dbReference>
<evidence type="ECO:0000256" key="1">
    <source>
        <dbReference type="ARBA" id="ARBA00022741"/>
    </source>
</evidence>
<dbReference type="RefSeq" id="WP_124766575.1">
    <property type="nucleotide sequence ID" value="NZ_JAFBDY010000001.1"/>
</dbReference>
<reference evidence="5 6" key="1">
    <citation type="journal article" date="2013" name="J. Microbiol.">
        <title>Lysinibacillus chungkukjangi sp. nov., isolated from Chungkukjang, Korean fermented soybean food.</title>
        <authorList>
            <person name="Kim S.J."/>
            <person name="Jang Y.H."/>
            <person name="Hamada M."/>
            <person name="Ahn J.H."/>
            <person name="Weon H.Y."/>
            <person name="Suzuki K."/>
            <person name="Whang K.S."/>
            <person name="Kwon S.W."/>
        </authorList>
    </citation>
    <scope>NUCLEOTIDE SEQUENCE [LARGE SCALE GENOMIC DNA]</scope>
    <source>
        <strain evidence="5 6">MCCC 1A12701</strain>
    </source>
</reference>
<keyword evidence="6" id="KW-1185">Reference proteome</keyword>
<dbReference type="PANTHER" id="PTHR43309">
    <property type="entry name" value="5-OXOPROLINASE SUBUNIT C"/>
    <property type="match status" value="1"/>
</dbReference>
<evidence type="ECO:0000313" key="6">
    <source>
        <dbReference type="Proteomes" id="UP000274033"/>
    </source>
</evidence>
<gene>
    <name evidence="5" type="ORF">EBB45_17160</name>
</gene>
<dbReference type="GO" id="GO:0005524">
    <property type="term" value="F:ATP binding"/>
    <property type="evidence" value="ECO:0007669"/>
    <property type="project" value="UniProtKB-KW"/>
</dbReference>
<keyword evidence="5" id="KW-0808">Transferase</keyword>
<name>A0A3N9UA96_9BACI</name>
<dbReference type="GO" id="GO:0016740">
    <property type="term" value="F:transferase activity"/>
    <property type="evidence" value="ECO:0007669"/>
    <property type="project" value="UniProtKB-KW"/>
</dbReference>
<dbReference type="OrthoDB" id="9782422at2"/>
<proteinExistence type="predicted"/>
<dbReference type="NCBIfam" id="TIGR00724">
    <property type="entry name" value="urea_amlyse_rel"/>
    <property type="match status" value="1"/>
</dbReference>
<dbReference type="SMART" id="SM00797">
    <property type="entry name" value="AHS2"/>
    <property type="match status" value="1"/>
</dbReference>
<evidence type="ECO:0000256" key="3">
    <source>
        <dbReference type="ARBA" id="ARBA00022840"/>
    </source>
</evidence>
<keyword evidence="3" id="KW-0067">ATP-binding</keyword>
<evidence type="ECO:0000259" key="4">
    <source>
        <dbReference type="SMART" id="SM00797"/>
    </source>
</evidence>
<evidence type="ECO:0000256" key="2">
    <source>
        <dbReference type="ARBA" id="ARBA00022801"/>
    </source>
</evidence>
<comment type="caution">
    <text evidence="5">The sequence shown here is derived from an EMBL/GenBank/DDBJ whole genome shotgun (WGS) entry which is preliminary data.</text>
</comment>
<dbReference type="Gene3D" id="2.40.100.10">
    <property type="entry name" value="Cyclophilin-like"/>
    <property type="match status" value="1"/>
</dbReference>
<accession>A0A3N9UA96</accession>
<feature type="domain" description="Carboxyltransferase" evidence="4">
    <location>
        <begin position="24"/>
        <end position="316"/>
    </location>
</feature>
<dbReference type="GO" id="GO:0016787">
    <property type="term" value="F:hydrolase activity"/>
    <property type="evidence" value="ECO:0007669"/>
    <property type="project" value="UniProtKB-KW"/>
</dbReference>
<dbReference type="InterPro" id="IPR003778">
    <property type="entry name" value="CT_A_B"/>
</dbReference>
<dbReference type="AlphaFoldDB" id="A0A3N9UA96"/>
<dbReference type="EMBL" id="RRCT01000022">
    <property type="protein sequence ID" value="RQW73381.1"/>
    <property type="molecule type" value="Genomic_DNA"/>
</dbReference>
<dbReference type="PANTHER" id="PTHR43309:SF5">
    <property type="entry name" value="5-OXOPROLINASE SUBUNIT C"/>
    <property type="match status" value="1"/>
</dbReference>
<dbReference type="SUPFAM" id="SSF50891">
    <property type="entry name" value="Cyclophilin-like"/>
    <property type="match status" value="1"/>
</dbReference>
<keyword evidence="1" id="KW-0547">Nucleotide-binding</keyword>
<organism evidence="5 6">
    <name type="scientific">Lysinibacillus composti</name>
    <dbReference type="NCBI Taxonomy" id="720633"/>
    <lineage>
        <taxon>Bacteria</taxon>
        <taxon>Bacillati</taxon>
        <taxon>Bacillota</taxon>
        <taxon>Bacilli</taxon>
        <taxon>Bacillales</taxon>
        <taxon>Bacillaceae</taxon>
        <taxon>Lysinibacillus</taxon>
    </lineage>
</organism>